<sequence length="245" mass="26842">MYIYEDFFPPRHPLFPLLALLFEKCEQSTQGSEGTTSASFDVDIENFVRKQEKEGKPFFCEDPETDNLMVKAIQVLRIHLLELEKVNELCKDFCSRYIACLKTKMNSETLLSGEPGSPYSPVQSQIQSAITGTLSPQGIVVPASALQQGNVTMATVAGGTVYQPVTVVTPQGQVVTQALSPGTIRIQNSQVRVLFLRKGSGWDVARAGTRGEPDPSRRVGVRSRASDSLSCGGVQYIWTSVFGVF</sequence>
<dbReference type="InterPro" id="IPR032453">
    <property type="entry name" value="PKNOX/Meis_N"/>
</dbReference>
<evidence type="ECO:0000313" key="4">
    <source>
        <dbReference type="Proteomes" id="UP000593571"/>
    </source>
</evidence>
<keyword evidence="4" id="KW-1185">Reference proteome</keyword>
<evidence type="ECO:0000313" key="3">
    <source>
        <dbReference type="EMBL" id="KAF6474678.1"/>
    </source>
</evidence>
<dbReference type="Proteomes" id="UP000593571">
    <property type="component" value="Unassembled WGS sequence"/>
</dbReference>
<dbReference type="Pfam" id="PF16493">
    <property type="entry name" value="Meis_PKNOX_N"/>
    <property type="match status" value="1"/>
</dbReference>
<evidence type="ECO:0000259" key="2">
    <source>
        <dbReference type="Pfam" id="PF16493"/>
    </source>
</evidence>
<dbReference type="EMBL" id="JACASE010000004">
    <property type="protein sequence ID" value="KAF6474678.1"/>
    <property type="molecule type" value="Genomic_DNA"/>
</dbReference>
<accession>A0A7J8HRH2</accession>
<gene>
    <name evidence="3" type="ORF">HJG63_010852</name>
</gene>
<name>A0A7J8HRH2_ROUAE</name>
<evidence type="ECO:0000256" key="1">
    <source>
        <dbReference type="ARBA" id="ARBA00023242"/>
    </source>
</evidence>
<feature type="domain" description="MEIS N-terminal" evidence="2">
    <location>
        <begin position="11"/>
        <end position="108"/>
    </location>
</feature>
<reference evidence="3 4" key="1">
    <citation type="journal article" date="2020" name="Nature">
        <title>Six reference-quality genomes reveal evolution of bat adaptations.</title>
        <authorList>
            <person name="Jebb D."/>
            <person name="Huang Z."/>
            <person name="Pippel M."/>
            <person name="Hughes G.M."/>
            <person name="Lavrichenko K."/>
            <person name="Devanna P."/>
            <person name="Winkler S."/>
            <person name="Jermiin L.S."/>
            <person name="Skirmuntt E.C."/>
            <person name="Katzourakis A."/>
            <person name="Burkitt-Gray L."/>
            <person name="Ray D.A."/>
            <person name="Sullivan K.A.M."/>
            <person name="Roscito J.G."/>
            <person name="Kirilenko B.M."/>
            <person name="Davalos L.M."/>
            <person name="Corthals A.P."/>
            <person name="Power M.L."/>
            <person name="Jones G."/>
            <person name="Ransome R.D."/>
            <person name="Dechmann D.K.N."/>
            <person name="Locatelli A.G."/>
            <person name="Puechmaille S.J."/>
            <person name="Fedrigo O."/>
            <person name="Jarvis E.D."/>
            <person name="Hiller M."/>
            <person name="Vernes S.C."/>
            <person name="Myers E.W."/>
            <person name="Teeling E.C."/>
        </authorList>
    </citation>
    <scope>NUCLEOTIDE SEQUENCE [LARGE SCALE GENOMIC DNA]</scope>
    <source>
        <strain evidence="3">MRouAeg1</strain>
        <tissue evidence="3">Muscle</tissue>
    </source>
</reference>
<organism evidence="3 4">
    <name type="scientific">Rousettus aegyptiacus</name>
    <name type="common">Egyptian fruit bat</name>
    <name type="synonym">Pteropus aegyptiacus</name>
    <dbReference type="NCBI Taxonomy" id="9407"/>
    <lineage>
        <taxon>Eukaryota</taxon>
        <taxon>Metazoa</taxon>
        <taxon>Chordata</taxon>
        <taxon>Craniata</taxon>
        <taxon>Vertebrata</taxon>
        <taxon>Euteleostomi</taxon>
        <taxon>Mammalia</taxon>
        <taxon>Eutheria</taxon>
        <taxon>Laurasiatheria</taxon>
        <taxon>Chiroptera</taxon>
        <taxon>Yinpterochiroptera</taxon>
        <taxon>Pteropodoidea</taxon>
        <taxon>Pteropodidae</taxon>
        <taxon>Rousettinae</taxon>
        <taxon>Rousettus</taxon>
    </lineage>
</organism>
<proteinExistence type="predicted"/>
<protein>
    <recommendedName>
        <fullName evidence="2">MEIS N-terminal domain-containing protein</fullName>
    </recommendedName>
</protein>
<dbReference type="AlphaFoldDB" id="A0A7J8HRH2"/>
<keyword evidence="1" id="KW-0539">Nucleus</keyword>
<comment type="caution">
    <text evidence="3">The sequence shown here is derived from an EMBL/GenBank/DDBJ whole genome shotgun (WGS) entry which is preliminary data.</text>
</comment>